<keyword evidence="2" id="KW-1185">Reference proteome</keyword>
<gene>
    <name evidence="1" type="ORF">ABVT43_15595</name>
</gene>
<evidence type="ECO:0000313" key="1">
    <source>
        <dbReference type="EMBL" id="MET1256564.1"/>
    </source>
</evidence>
<dbReference type="PANTHER" id="PTHR13812">
    <property type="entry name" value="KETIMINE REDUCTASE MU-CRYSTALLIN"/>
    <property type="match status" value="1"/>
</dbReference>
<comment type="caution">
    <text evidence="1">The sequence shown here is derived from an EMBL/GenBank/DDBJ whole genome shotgun (WGS) entry which is preliminary data.</text>
</comment>
<dbReference type="InterPro" id="IPR023401">
    <property type="entry name" value="ODC_N"/>
</dbReference>
<protein>
    <submittedName>
        <fullName evidence="1">Ornithine cyclodeaminase family protein</fullName>
    </submittedName>
</protein>
<proteinExistence type="predicted"/>
<dbReference type="Proteomes" id="UP001548189">
    <property type="component" value="Unassembled WGS sequence"/>
</dbReference>
<accession>A0ABV2BXE4</accession>
<name>A0ABV2BXE4_9GAMM</name>
<dbReference type="InterPro" id="IPR003462">
    <property type="entry name" value="ODC_Mu_crystall"/>
</dbReference>
<dbReference type="Pfam" id="PF02423">
    <property type="entry name" value="OCD_Mu_crystall"/>
    <property type="match status" value="1"/>
</dbReference>
<reference evidence="1 2" key="1">
    <citation type="submission" date="2024-06" db="EMBL/GenBank/DDBJ databases">
        <authorList>
            <person name="Li F."/>
        </authorList>
    </citation>
    <scope>NUCLEOTIDE SEQUENCE [LARGE SCALE GENOMIC DNA]</scope>
    <source>
        <strain evidence="1 2">GXAS 311</strain>
    </source>
</reference>
<dbReference type="Gene3D" id="3.40.50.720">
    <property type="entry name" value="NAD(P)-binding Rossmann-like Domain"/>
    <property type="match status" value="1"/>
</dbReference>
<dbReference type="NCBIfam" id="NF004793">
    <property type="entry name" value="PRK06141.1"/>
    <property type="match status" value="1"/>
</dbReference>
<dbReference type="PIRSF" id="PIRSF001439">
    <property type="entry name" value="CryM"/>
    <property type="match status" value="1"/>
</dbReference>
<dbReference type="PANTHER" id="PTHR13812:SF19">
    <property type="entry name" value="KETIMINE REDUCTASE MU-CRYSTALLIN"/>
    <property type="match status" value="1"/>
</dbReference>
<dbReference type="EMBL" id="JBEVCJ010000023">
    <property type="protein sequence ID" value="MET1256564.1"/>
    <property type="molecule type" value="Genomic_DNA"/>
</dbReference>
<dbReference type="SUPFAM" id="SSF51735">
    <property type="entry name" value="NAD(P)-binding Rossmann-fold domains"/>
    <property type="match status" value="1"/>
</dbReference>
<dbReference type="Gene3D" id="3.30.1780.10">
    <property type="entry name" value="ornithine cyclodeaminase, domain 1"/>
    <property type="match status" value="1"/>
</dbReference>
<sequence>MEFIDNQTIVNHYDFAKLIDRLQAAFAESEIQVPMRHHHDFINPGHDDSTLLLMPAFEPGKETGVKMVTVFPDNGRYQLPSIQGLYLLFDGQKGYCKKVFDAKAITVFRTAATSAMASRLLSRDNSESLMMVGTGALSPMLIRAHATVRPIKQVYIWGRHASRAQAVKQSLADLKLEIQVVSSIEQGIALADIVSCATLSKTPLIKGEYLKPGQHIDMVGAYRPDMREADDNCLKRSVIFVDHYAGATKETGDIAIPLQKGIITRKDLKADLFELCRGQKSGRDNVAEITFFKSVGHALEDLVAAQLIDKLIEKKI</sequence>
<evidence type="ECO:0000313" key="2">
    <source>
        <dbReference type="Proteomes" id="UP001548189"/>
    </source>
</evidence>
<organism evidence="1 2">
    <name type="scientific">Aliikangiella maris</name>
    <dbReference type="NCBI Taxonomy" id="3162458"/>
    <lineage>
        <taxon>Bacteria</taxon>
        <taxon>Pseudomonadati</taxon>
        <taxon>Pseudomonadota</taxon>
        <taxon>Gammaproteobacteria</taxon>
        <taxon>Oceanospirillales</taxon>
        <taxon>Pleioneaceae</taxon>
        <taxon>Aliikangiella</taxon>
    </lineage>
</organism>
<dbReference type="InterPro" id="IPR036291">
    <property type="entry name" value="NAD(P)-bd_dom_sf"/>
</dbReference>